<keyword evidence="3" id="KW-1185">Reference proteome</keyword>
<reference evidence="2 3" key="1">
    <citation type="submission" date="2024-02" db="EMBL/GenBank/DDBJ databases">
        <title>De novo assembly and annotation of 12 fungi associated with fruit tree decline syndrome in Ontario, Canada.</title>
        <authorList>
            <person name="Sulman M."/>
            <person name="Ellouze W."/>
            <person name="Ilyukhin E."/>
        </authorList>
    </citation>
    <scope>NUCLEOTIDE SEQUENCE [LARGE SCALE GENOMIC DNA]</scope>
    <source>
        <strain evidence="2 3">M97-236</strain>
    </source>
</reference>
<proteinExistence type="predicted"/>
<evidence type="ECO:0000313" key="3">
    <source>
        <dbReference type="Proteomes" id="UP001521222"/>
    </source>
</evidence>
<name>A0ABR3RWW9_9PLEO</name>
<organism evidence="2 3">
    <name type="scientific">Nothophoma quercina</name>
    <dbReference type="NCBI Taxonomy" id="749835"/>
    <lineage>
        <taxon>Eukaryota</taxon>
        <taxon>Fungi</taxon>
        <taxon>Dikarya</taxon>
        <taxon>Ascomycota</taxon>
        <taxon>Pezizomycotina</taxon>
        <taxon>Dothideomycetes</taxon>
        <taxon>Pleosporomycetidae</taxon>
        <taxon>Pleosporales</taxon>
        <taxon>Pleosporineae</taxon>
        <taxon>Didymellaceae</taxon>
        <taxon>Nothophoma</taxon>
    </lineage>
</organism>
<dbReference type="EMBL" id="JAKIXB020000005">
    <property type="protein sequence ID" value="KAL1608778.1"/>
    <property type="molecule type" value="Genomic_DNA"/>
</dbReference>
<evidence type="ECO:0000313" key="2">
    <source>
        <dbReference type="EMBL" id="KAL1608778.1"/>
    </source>
</evidence>
<dbReference type="PANTHER" id="PTHR33840">
    <property type="match status" value="1"/>
</dbReference>
<dbReference type="InterPro" id="IPR018712">
    <property type="entry name" value="Tle1-like_cat"/>
</dbReference>
<gene>
    <name evidence="2" type="ORF">SLS59_001969</name>
</gene>
<comment type="caution">
    <text evidence="2">The sequence shown here is derived from an EMBL/GenBank/DDBJ whole genome shotgun (WGS) entry which is preliminary data.</text>
</comment>
<dbReference type="Pfam" id="PF09994">
    <property type="entry name" value="T6SS_Tle1-like_cat"/>
    <property type="match status" value="1"/>
</dbReference>
<evidence type="ECO:0000259" key="1">
    <source>
        <dbReference type="Pfam" id="PF09994"/>
    </source>
</evidence>
<dbReference type="PANTHER" id="PTHR33840:SF2">
    <property type="entry name" value="TLE1 PHOSPHOLIPASE DOMAIN-CONTAINING PROTEIN"/>
    <property type="match status" value="1"/>
</dbReference>
<protein>
    <recommendedName>
        <fullName evidence="1">T6SS Phospholipase effector Tle1-like catalytic domain-containing protein</fullName>
    </recommendedName>
</protein>
<accession>A0ABR3RWW9</accession>
<sequence>MHKIYIFGFSRGAFTARFLARMIFTVGLLSEGNEEMVPFAYDLYQRYEKGQLGSTEQEREEFRNKLYAFKMTFCRCDKINPELDENPDNLGVKVHFLGMFDCVSSVAVLDGVYGKAPRAVSVIGTAHHVRHAVAVDEHRVKFRAALLNQDDRKNPHEDIKEVWFPGNHGDVGGGWPAPDPNEVKVKPTLWQKIRNIFRRIFTTDKDPLATKLPAEDYYQMSDIPLAWMIRELELLGKKDSASAIQWSERKEGFEKHFYERKEQAYKSDAHSTLKIGGGSSLFKVMLWNFMGECKHYHHPARPPS</sequence>
<feature type="domain" description="T6SS Phospholipase effector Tle1-like catalytic" evidence="1">
    <location>
        <begin position="3"/>
        <end position="231"/>
    </location>
</feature>
<dbReference type="Proteomes" id="UP001521222">
    <property type="component" value="Unassembled WGS sequence"/>
</dbReference>